<proteinExistence type="predicted"/>
<accession>A0ABR2YSY3</accession>
<sequence>MATLRAQDFCRHGLGSKVGKASSTTTLERLQQGPSTDACCGGKPLHQCCSLEVVGIQVLGCPCKGESSRRMLYEGYHLAKFCCSPGGAERGALRAREPHLTPCQTTSNGCHAGCADLLCAQPREEVEVHEKRGLQSCSVPGVSCKDTHRRGNFEKGLCAVASPA</sequence>
<dbReference type="EMBL" id="JALJOT010000005">
    <property type="protein sequence ID" value="KAK9914832.1"/>
    <property type="molecule type" value="Genomic_DNA"/>
</dbReference>
<evidence type="ECO:0000313" key="2">
    <source>
        <dbReference type="EMBL" id="KAK9915353.1"/>
    </source>
</evidence>
<reference evidence="1" key="2">
    <citation type="submission" date="2024-04" db="EMBL/GenBank/DDBJ databases">
        <authorList>
            <person name="Dal Grande F."/>
            <person name="Keller J."/>
            <person name="Delaux P.-M."/>
        </authorList>
    </citation>
    <scope>NUCLEOTIDE SEQUENCE</scope>
    <source>
        <strain evidence="1">SAG 216-7</strain>
    </source>
</reference>
<evidence type="ECO:0000313" key="1">
    <source>
        <dbReference type="EMBL" id="KAK9914832.1"/>
    </source>
</evidence>
<evidence type="ECO:0000313" key="3">
    <source>
        <dbReference type="Proteomes" id="UP001491310"/>
    </source>
</evidence>
<dbReference type="Proteomes" id="UP001491310">
    <property type="component" value="Unassembled WGS sequence"/>
</dbReference>
<protein>
    <recommendedName>
        <fullName evidence="4">SREBP regulating gene protein</fullName>
    </recommendedName>
</protein>
<dbReference type="EMBL" id="JALJOT010000005">
    <property type="protein sequence ID" value="KAK9915353.1"/>
    <property type="molecule type" value="Genomic_DNA"/>
</dbReference>
<organism evidence="1 3">
    <name type="scientific">Coccomyxa subellipsoidea</name>
    <dbReference type="NCBI Taxonomy" id="248742"/>
    <lineage>
        <taxon>Eukaryota</taxon>
        <taxon>Viridiplantae</taxon>
        <taxon>Chlorophyta</taxon>
        <taxon>core chlorophytes</taxon>
        <taxon>Trebouxiophyceae</taxon>
        <taxon>Trebouxiophyceae incertae sedis</taxon>
        <taxon>Coccomyxaceae</taxon>
        <taxon>Coccomyxa</taxon>
    </lineage>
</organism>
<reference evidence="1 3" key="1">
    <citation type="journal article" date="2024" name="Nat. Commun.">
        <title>Phylogenomics reveals the evolutionary origins of lichenization in chlorophyte algae.</title>
        <authorList>
            <person name="Puginier C."/>
            <person name="Libourel C."/>
            <person name="Otte J."/>
            <person name="Skaloud P."/>
            <person name="Haon M."/>
            <person name="Grisel S."/>
            <person name="Petersen M."/>
            <person name="Berrin J.G."/>
            <person name="Delaux P.M."/>
            <person name="Dal Grande F."/>
            <person name="Keller J."/>
        </authorList>
    </citation>
    <scope>NUCLEOTIDE SEQUENCE [LARGE SCALE GENOMIC DNA]</scope>
    <source>
        <strain evidence="1 3">SAG 216-7</strain>
    </source>
</reference>
<gene>
    <name evidence="1" type="ORF">WJX75_001125</name>
    <name evidence="2" type="ORF">WJX75_007941</name>
</gene>
<evidence type="ECO:0008006" key="4">
    <source>
        <dbReference type="Google" id="ProtNLM"/>
    </source>
</evidence>
<comment type="caution">
    <text evidence="1">The sequence shown here is derived from an EMBL/GenBank/DDBJ whole genome shotgun (WGS) entry which is preliminary data.</text>
</comment>
<name>A0ABR2YSY3_9CHLO</name>
<keyword evidence="3" id="KW-1185">Reference proteome</keyword>